<evidence type="ECO:0000313" key="2">
    <source>
        <dbReference type="Proteomes" id="UP000284842"/>
    </source>
</evidence>
<dbReference type="InParanoid" id="A0A409WVH2"/>
<keyword evidence="2" id="KW-1185">Reference proteome</keyword>
<comment type="caution">
    <text evidence="1">The sequence shown here is derived from an EMBL/GenBank/DDBJ whole genome shotgun (WGS) entry which is preliminary data.</text>
</comment>
<reference evidence="1 2" key="1">
    <citation type="journal article" date="2018" name="Evol. Lett.">
        <title>Horizontal gene cluster transfer increased hallucinogenic mushroom diversity.</title>
        <authorList>
            <person name="Reynolds H.T."/>
            <person name="Vijayakumar V."/>
            <person name="Gluck-Thaler E."/>
            <person name="Korotkin H.B."/>
            <person name="Matheny P.B."/>
            <person name="Slot J.C."/>
        </authorList>
    </citation>
    <scope>NUCLEOTIDE SEQUENCE [LARGE SCALE GENOMIC DNA]</scope>
    <source>
        <strain evidence="1 2">2629</strain>
    </source>
</reference>
<protein>
    <submittedName>
        <fullName evidence="1">Uncharacterized protein</fullName>
    </submittedName>
</protein>
<proteinExistence type="predicted"/>
<name>A0A409WVH2_9AGAR</name>
<accession>A0A409WVH2</accession>
<organism evidence="1 2">
    <name type="scientific">Panaeolus cyanescens</name>
    <dbReference type="NCBI Taxonomy" id="181874"/>
    <lineage>
        <taxon>Eukaryota</taxon>
        <taxon>Fungi</taxon>
        <taxon>Dikarya</taxon>
        <taxon>Basidiomycota</taxon>
        <taxon>Agaricomycotina</taxon>
        <taxon>Agaricomycetes</taxon>
        <taxon>Agaricomycetidae</taxon>
        <taxon>Agaricales</taxon>
        <taxon>Agaricineae</taxon>
        <taxon>Galeropsidaceae</taxon>
        <taxon>Panaeolus</taxon>
    </lineage>
</organism>
<sequence length="202" mass="22185">MNTYSPMIIFNADMFSVYPINIDRRASQPVDQRDIEYLVINKPPAIIAIQTELFFELSFPGSFDCLDVSPDTRNVAPWPLAQGTYICTPEANVNTILRLAKHCAPEVDPDRVKSLLILEGDNVKIEIDSGSTKTLTVTVNYMGSLIAVDSESVGAVTSHSGRYTALRLSPQTELTIVNPKYQSGCVTLYACDPDLGSHLSNI</sequence>
<dbReference type="AlphaFoldDB" id="A0A409WVH2"/>
<gene>
    <name evidence="1" type="ORF">CVT24_006383</name>
</gene>
<dbReference type="EMBL" id="NHTK01005147">
    <property type="protein sequence ID" value="PPQ82513.1"/>
    <property type="molecule type" value="Genomic_DNA"/>
</dbReference>
<dbReference type="Proteomes" id="UP000284842">
    <property type="component" value="Unassembled WGS sequence"/>
</dbReference>
<evidence type="ECO:0000313" key="1">
    <source>
        <dbReference type="EMBL" id="PPQ82513.1"/>
    </source>
</evidence>